<feature type="non-terminal residue" evidence="8">
    <location>
        <position position="132"/>
    </location>
</feature>
<name>G0Y2M9_9MAGN</name>
<keyword evidence="3" id="KW-0238">DNA-binding</keyword>
<dbReference type="GO" id="GO:0043565">
    <property type="term" value="F:sequence-specific DNA binding"/>
    <property type="evidence" value="ECO:0007669"/>
    <property type="project" value="TreeGrafter"/>
</dbReference>
<organism evidence="8">
    <name type="scientific">Pachygone laurifolia</name>
    <dbReference type="NCBI Taxonomy" id="152359"/>
    <lineage>
        <taxon>Eukaryota</taxon>
        <taxon>Viridiplantae</taxon>
        <taxon>Streptophyta</taxon>
        <taxon>Embryophyta</taxon>
        <taxon>Tracheophyta</taxon>
        <taxon>Spermatophyta</taxon>
        <taxon>Magnoliopsida</taxon>
        <taxon>Ranunculales</taxon>
        <taxon>Menispermaceae</taxon>
        <taxon>Menispermoideae</taxon>
        <taxon>Pachygoneae</taxon>
        <taxon>Pachygone</taxon>
    </lineage>
</organism>
<feature type="non-terminal residue" evidence="8">
    <location>
        <position position="1"/>
    </location>
</feature>
<dbReference type="InterPro" id="IPR017888">
    <property type="entry name" value="CYC/TB1_R_domain"/>
</dbReference>
<evidence type="ECO:0000256" key="2">
    <source>
        <dbReference type="ARBA" id="ARBA00023015"/>
    </source>
</evidence>
<feature type="domain" description="TCP" evidence="6">
    <location>
        <begin position="2"/>
        <end position="60"/>
    </location>
</feature>
<evidence type="ECO:0000256" key="1">
    <source>
        <dbReference type="ARBA" id="ARBA00004123"/>
    </source>
</evidence>
<dbReference type="InterPro" id="IPR017887">
    <property type="entry name" value="TF_TCP_subgr"/>
</dbReference>
<protein>
    <submittedName>
        <fullName evidence="8">CYC-like protein 1</fullName>
    </submittedName>
</protein>
<dbReference type="PROSITE" id="PS51370">
    <property type="entry name" value="R"/>
    <property type="match status" value="1"/>
</dbReference>
<keyword evidence="2" id="KW-0805">Transcription regulation</keyword>
<evidence type="ECO:0000256" key="5">
    <source>
        <dbReference type="ARBA" id="ARBA00023242"/>
    </source>
</evidence>
<evidence type="ECO:0000259" key="6">
    <source>
        <dbReference type="PROSITE" id="PS51369"/>
    </source>
</evidence>
<dbReference type="PANTHER" id="PTHR31072:SF87">
    <property type="entry name" value="TRANSCRIPTION FACTOR TCP12"/>
    <property type="match status" value="1"/>
</dbReference>
<dbReference type="GO" id="GO:0005634">
    <property type="term" value="C:nucleus"/>
    <property type="evidence" value="ECO:0007669"/>
    <property type="project" value="UniProtKB-SubCell"/>
</dbReference>
<evidence type="ECO:0000313" key="8">
    <source>
        <dbReference type="EMBL" id="AEJ73230.1"/>
    </source>
</evidence>
<evidence type="ECO:0000256" key="4">
    <source>
        <dbReference type="ARBA" id="ARBA00023163"/>
    </source>
</evidence>
<dbReference type="InterPro" id="IPR005333">
    <property type="entry name" value="Transcription_factor_TCP"/>
</dbReference>
<dbReference type="Pfam" id="PF03634">
    <property type="entry name" value="TCP"/>
    <property type="match status" value="1"/>
</dbReference>
<dbReference type="PROSITE" id="PS51369">
    <property type="entry name" value="TCP"/>
    <property type="match status" value="1"/>
</dbReference>
<dbReference type="AlphaFoldDB" id="G0Y2M9"/>
<feature type="domain" description="R" evidence="7">
    <location>
        <begin position="110"/>
        <end position="127"/>
    </location>
</feature>
<reference evidence="8" key="1">
    <citation type="journal article" date="2013" name="PLoS ONE">
        <title>Combining Phylogenetic and Syntenic Analyses for Understanding the Evolution of TCP ECE Genes in Eudicots.</title>
        <authorList>
            <person name="Citerne H.L."/>
            <person name="Le Guilloux M."/>
            <person name="Sannier J."/>
            <person name="Nadot S."/>
            <person name="Damerval C."/>
        </authorList>
    </citation>
    <scope>NUCLEOTIDE SEQUENCE</scope>
</reference>
<keyword evidence="4" id="KW-0804">Transcription</keyword>
<sequence>GKKDRHSKIATAQGIRDRRMRLSLEVAHKFFTLQDILGFDKASKTVEWLLTKSKSAIKELGKGLIISQKKHKSIDVPNKSVNSTADKCFQKRKKTSVPPCKPAFHQLIVKESRAKARERARERTIEKMRSRG</sequence>
<accession>G0Y2M9</accession>
<dbReference type="PANTHER" id="PTHR31072">
    <property type="entry name" value="TRANSCRIPTION FACTOR TCP4-RELATED"/>
    <property type="match status" value="1"/>
</dbReference>
<evidence type="ECO:0000259" key="7">
    <source>
        <dbReference type="PROSITE" id="PS51370"/>
    </source>
</evidence>
<evidence type="ECO:0000256" key="3">
    <source>
        <dbReference type="ARBA" id="ARBA00023125"/>
    </source>
</evidence>
<proteinExistence type="predicted"/>
<keyword evidence="5" id="KW-0539">Nucleus</keyword>
<dbReference type="GO" id="GO:0003700">
    <property type="term" value="F:DNA-binding transcription factor activity"/>
    <property type="evidence" value="ECO:0007669"/>
    <property type="project" value="InterPro"/>
</dbReference>
<comment type="subcellular location">
    <subcellularLocation>
        <location evidence="1">Nucleus</location>
    </subcellularLocation>
</comment>
<dbReference type="EMBL" id="HQ599295">
    <property type="protein sequence ID" value="AEJ73230.1"/>
    <property type="molecule type" value="Genomic_DNA"/>
</dbReference>
<dbReference type="GO" id="GO:2000032">
    <property type="term" value="P:regulation of secondary shoot formation"/>
    <property type="evidence" value="ECO:0007669"/>
    <property type="project" value="TreeGrafter"/>
</dbReference>